<reference evidence="2" key="1">
    <citation type="journal article" date="2023" name="Mol. Phylogenet. Evol.">
        <title>Genome-scale phylogeny and comparative genomics of the fungal order Sordariales.</title>
        <authorList>
            <person name="Hensen N."/>
            <person name="Bonometti L."/>
            <person name="Westerberg I."/>
            <person name="Brannstrom I.O."/>
            <person name="Guillou S."/>
            <person name="Cros-Aarteil S."/>
            <person name="Calhoun S."/>
            <person name="Haridas S."/>
            <person name="Kuo A."/>
            <person name="Mondo S."/>
            <person name="Pangilinan J."/>
            <person name="Riley R."/>
            <person name="LaButti K."/>
            <person name="Andreopoulos B."/>
            <person name="Lipzen A."/>
            <person name="Chen C."/>
            <person name="Yan M."/>
            <person name="Daum C."/>
            <person name="Ng V."/>
            <person name="Clum A."/>
            <person name="Steindorff A."/>
            <person name="Ohm R.A."/>
            <person name="Martin F."/>
            <person name="Silar P."/>
            <person name="Natvig D.O."/>
            <person name="Lalanne C."/>
            <person name="Gautier V."/>
            <person name="Ament-Velasquez S.L."/>
            <person name="Kruys A."/>
            <person name="Hutchinson M.I."/>
            <person name="Powell A.J."/>
            <person name="Barry K."/>
            <person name="Miller A.N."/>
            <person name="Grigoriev I.V."/>
            <person name="Debuchy R."/>
            <person name="Gladieux P."/>
            <person name="Hiltunen Thoren M."/>
            <person name="Johannesson H."/>
        </authorList>
    </citation>
    <scope>NUCLEOTIDE SEQUENCE [LARGE SCALE GENOMIC DNA]</scope>
    <source>
        <strain evidence="2">CBS 284.82</strain>
    </source>
</reference>
<accession>A0AAN6PLI5</accession>
<organism evidence="1 2">
    <name type="scientific">Parachaetomium inaequale</name>
    <dbReference type="NCBI Taxonomy" id="2588326"/>
    <lineage>
        <taxon>Eukaryota</taxon>
        <taxon>Fungi</taxon>
        <taxon>Dikarya</taxon>
        <taxon>Ascomycota</taxon>
        <taxon>Pezizomycotina</taxon>
        <taxon>Sordariomycetes</taxon>
        <taxon>Sordariomycetidae</taxon>
        <taxon>Sordariales</taxon>
        <taxon>Chaetomiaceae</taxon>
        <taxon>Parachaetomium</taxon>
    </lineage>
</organism>
<keyword evidence="2" id="KW-1185">Reference proteome</keyword>
<dbReference type="EMBL" id="MU854363">
    <property type="protein sequence ID" value="KAK4041101.1"/>
    <property type="molecule type" value="Genomic_DNA"/>
</dbReference>
<gene>
    <name evidence="1" type="ORF">C8A01DRAFT_15115</name>
</gene>
<evidence type="ECO:0000313" key="2">
    <source>
        <dbReference type="Proteomes" id="UP001303115"/>
    </source>
</evidence>
<sequence length="231" mass="27008">MADTTKTFRKLLKDELPGLRIKSEDLFLSDAHRLLIISRFTVLHASEGPDQGLDKDRLHDKLLELMENCHIERDGMWARSRMEPRFWRRVRASTLWTHEVDFEILRTLALGLTQGAWAHVKNPKRNRNGVSQPYCKLAIAALRFAHDIEVYESHLKQPETVSEMDFSEWRGPVYLDNGKRLIGPNRKPVTQPVFPIFRHDWGKNPRPLYSLSPDYELTAEEPEFLRSLPRV</sequence>
<name>A0AAN6PLI5_9PEZI</name>
<protein>
    <submittedName>
        <fullName evidence="1">Uncharacterized protein</fullName>
    </submittedName>
</protein>
<comment type="caution">
    <text evidence="1">The sequence shown here is derived from an EMBL/GenBank/DDBJ whole genome shotgun (WGS) entry which is preliminary data.</text>
</comment>
<dbReference type="Proteomes" id="UP001303115">
    <property type="component" value="Unassembled WGS sequence"/>
</dbReference>
<proteinExistence type="predicted"/>
<dbReference type="AlphaFoldDB" id="A0AAN6PLI5"/>
<evidence type="ECO:0000313" key="1">
    <source>
        <dbReference type="EMBL" id="KAK4041101.1"/>
    </source>
</evidence>